<sequence length="79" mass="8916">MLLFRALVLLSVVGILIVLYRLVSFRKQCPGCGYADPNRIPRKGIAKRLPVKAYACPRCHNHFYKIREVTQASSNATLV</sequence>
<evidence type="ECO:0000256" key="1">
    <source>
        <dbReference type="SAM" id="Phobius"/>
    </source>
</evidence>
<feature type="transmembrane region" description="Helical" evidence="1">
    <location>
        <begin position="6"/>
        <end position="23"/>
    </location>
</feature>
<proteinExistence type="predicted"/>
<gene>
    <name evidence="2" type="ORF">M0L20_19405</name>
</gene>
<protein>
    <submittedName>
        <fullName evidence="2">Uncharacterized protein</fullName>
    </submittedName>
</protein>
<dbReference type="RefSeq" id="WP_248478639.1">
    <property type="nucleotide sequence ID" value="NZ_JALPRF010000003.1"/>
</dbReference>
<keyword evidence="1" id="KW-1133">Transmembrane helix</keyword>
<evidence type="ECO:0000313" key="2">
    <source>
        <dbReference type="EMBL" id="MCK8494042.1"/>
    </source>
</evidence>
<evidence type="ECO:0000313" key="3">
    <source>
        <dbReference type="Proteomes" id="UP001202180"/>
    </source>
</evidence>
<comment type="caution">
    <text evidence="2">The sequence shown here is derived from an EMBL/GenBank/DDBJ whole genome shotgun (WGS) entry which is preliminary data.</text>
</comment>
<keyword evidence="1" id="KW-0472">Membrane</keyword>
<accession>A0ABT0HPD8</accession>
<keyword evidence="1" id="KW-0812">Transmembrane</keyword>
<name>A0ABT0HPD8_9BACT</name>
<keyword evidence="3" id="KW-1185">Reference proteome</keyword>
<organism evidence="2 3">
    <name type="scientific">Spirosoma liriopis</name>
    <dbReference type="NCBI Taxonomy" id="2937440"/>
    <lineage>
        <taxon>Bacteria</taxon>
        <taxon>Pseudomonadati</taxon>
        <taxon>Bacteroidota</taxon>
        <taxon>Cytophagia</taxon>
        <taxon>Cytophagales</taxon>
        <taxon>Cytophagaceae</taxon>
        <taxon>Spirosoma</taxon>
    </lineage>
</organism>
<dbReference type="Proteomes" id="UP001202180">
    <property type="component" value="Unassembled WGS sequence"/>
</dbReference>
<dbReference type="EMBL" id="JALPRF010000003">
    <property type="protein sequence ID" value="MCK8494042.1"/>
    <property type="molecule type" value="Genomic_DNA"/>
</dbReference>
<reference evidence="2 3" key="1">
    <citation type="submission" date="2022-04" db="EMBL/GenBank/DDBJ databases">
        <title>Spirosoma sp. strain RP8 genome sequencing and assembly.</title>
        <authorList>
            <person name="Jung Y."/>
        </authorList>
    </citation>
    <scope>NUCLEOTIDE SEQUENCE [LARGE SCALE GENOMIC DNA]</scope>
    <source>
        <strain evidence="2 3">RP8</strain>
    </source>
</reference>